<accession>A0A8T0GUU3</accession>
<evidence type="ECO:0000313" key="2">
    <source>
        <dbReference type="EMBL" id="KAG0562175.1"/>
    </source>
</evidence>
<organism evidence="2 3">
    <name type="scientific">Ceratodon purpureus</name>
    <name type="common">Fire moss</name>
    <name type="synonym">Dicranum purpureum</name>
    <dbReference type="NCBI Taxonomy" id="3225"/>
    <lineage>
        <taxon>Eukaryota</taxon>
        <taxon>Viridiplantae</taxon>
        <taxon>Streptophyta</taxon>
        <taxon>Embryophyta</taxon>
        <taxon>Bryophyta</taxon>
        <taxon>Bryophytina</taxon>
        <taxon>Bryopsida</taxon>
        <taxon>Dicranidae</taxon>
        <taxon>Pseudoditrichales</taxon>
        <taxon>Ditrichaceae</taxon>
        <taxon>Ceratodon</taxon>
    </lineage>
</organism>
<sequence>MGLSFCLVITLKVRCPFLWSDDTEICQRLDHLGVPGSELFNYIEMQGFVWNPCLFSLLCSFMTNV</sequence>
<protein>
    <submittedName>
        <fullName evidence="2">Uncharacterized protein</fullName>
    </submittedName>
</protein>
<dbReference type="AlphaFoldDB" id="A0A8T0GUU3"/>
<feature type="signal peptide" evidence="1">
    <location>
        <begin position="1"/>
        <end position="20"/>
    </location>
</feature>
<comment type="caution">
    <text evidence="2">The sequence shown here is derived from an EMBL/GenBank/DDBJ whole genome shotgun (WGS) entry which is preliminary data.</text>
</comment>
<keyword evidence="1" id="KW-0732">Signal</keyword>
<gene>
    <name evidence="2" type="ORF">KC19_9G123900</name>
</gene>
<dbReference type="Proteomes" id="UP000822688">
    <property type="component" value="Chromosome 9"/>
</dbReference>
<reference evidence="2" key="1">
    <citation type="submission" date="2020-06" db="EMBL/GenBank/DDBJ databases">
        <title>WGS assembly of Ceratodon purpureus strain R40.</title>
        <authorList>
            <person name="Carey S.B."/>
            <person name="Jenkins J."/>
            <person name="Shu S."/>
            <person name="Lovell J.T."/>
            <person name="Sreedasyam A."/>
            <person name="Maumus F."/>
            <person name="Tiley G.P."/>
            <person name="Fernandez-Pozo N."/>
            <person name="Barry K."/>
            <person name="Chen C."/>
            <person name="Wang M."/>
            <person name="Lipzen A."/>
            <person name="Daum C."/>
            <person name="Saski C.A."/>
            <person name="Payton A.C."/>
            <person name="Mcbreen J.C."/>
            <person name="Conrad R.E."/>
            <person name="Kollar L.M."/>
            <person name="Olsson S."/>
            <person name="Huttunen S."/>
            <person name="Landis J.B."/>
            <person name="Wickett N.J."/>
            <person name="Johnson M.G."/>
            <person name="Rensing S.A."/>
            <person name="Grimwood J."/>
            <person name="Schmutz J."/>
            <person name="Mcdaniel S.F."/>
        </authorList>
    </citation>
    <scope>NUCLEOTIDE SEQUENCE</scope>
    <source>
        <strain evidence="2">R40</strain>
    </source>
</reference>
<keyword evidence="3" id="KW-1185">Reference proteome</keyword>
<name>A0A8T0GUU3_CERPU</name>
<proteinExistence type="predicted"/>
<feature type="chain" id="PRO_5035826498" evidence="1">
    <location>
        <begin position="21"/>
        <end position="65"/>
    </location>
</feature>
<dbReference type="EMBL" id="CM026430">
    <property type="protein sequence ID" value="KAG0562175.1"/>
    <property type="molecule type" value="Genomic_DNA"/>
</dbReference>
<evidence type="ECO:0000313" key="3">
    <source>
        <dbReference type="Proteomes" id="UP000822688"/>
    </source>
</evidence>
<evidence type="ECO:0000256" key="1">
    <source>
        <dbReference type="SAM" id="SignalP"/>
    </source>
</evidence>